<keyword evidence="4" id="KW-1185">Reference proteome</keyword>
<dbReference type="Pfam" id="PF08547">
    <property type="entry name" value="CIA30"/>
    <property type="match status" value="1"/>
</dbReference>
<dbReference type="InterPro" id="IPR008979">
    <property type="entry name" value="Galactose-bd-like_sf"/>
</dbReference>
<protein>
    <submittedName>
        <fullName evidence="3">CIA30 family protein</fullName>
    </submittedName>
</protein>
<evidence type="ECO:0000313" key="4">
    <source>
        <dbReference type="Proteomes" id="UP000647585"/>
    </source>
</evidence>
<evidence type="ECO:0000259" key="2">
    <source>
        <dbReference type="Pfam" id="PF08547"/>
    </source>
</evidence>
<accession>A0ABQ2WM14</accession>
<evidence type="ECO:0000256" key="1">
    <source>
        <dbReference type="ARBA" id="ARBA00007884"/>
    </source>
</evidence>
<dbReference type="SUPFAM" id="SSF49785">
    <property type="entry name" value="Galactose-binding domain-like"/>
    <property type="match status" value="1"/>
</dbReference>
<dbReference type="InterPro" id="IPR039131">
    <property type="entry name" value="NDUFAF1"/>
</dbReference>
<dbReference type="Proteomes" id="UP000647585">
    <property type="component" value="Unassembled WGS sequence"/>
</dbReference>
<comment type="similarity">
    <text evidence="1">Belongs to the CIA30 family.</text>
</comment>
<comment type="caution">
    <text evidence="3">The sequence shown here is derived from an EMBL/GenBank/DDBJ whole genome shotgun (WGS) entry which is preliminary data.</text>
</comment>
<dbReference type="EMBL" id="BMXO01000012">
    <property type="protein sequence ID" value="GGW63313.1"/>
    <property type="molecule type" value="Genomic_DNA"/>
</dbReference>
<gene>
    <name evidence="3" type="ORF">GCM10007158_25290</name>
</gene>
<evidence type="ECO:0000313" key="3">
    <source>
        <dbReference type="EMBL" id="GGW63313.1"/>
    </source>
</evidence>
<dbReference type="PANTHER" id="PTHR13194:SF19">
    <property type="entry name" value="NAD(P)-BINDING ROSSMANN-FOLD SUPERFAMILY PROTEIN"/>
    <property type="match status" value="1"/>
</dbReference>
<sequence>MAKRQRETVMMLDFTDPALGDAEQARWYAVDDGVMGGVSHSGFRVEEGHGCFYGEVSLENGGGFASVRREPGAFEPTLAQAKGITLRVRGDGRRYQLRFKSHALDDASAYRVAFAPSAQQWETLHFSWAQFDAVRRGTLLSNAPPLEPGTVHQLGFLIADRTAGPFQLDIACISTYSQDSFSQGSFSQD</sequence>
<organism evidence="3 4">
    <name type="scientific">Halomonas johnsoniae</name>
    <dbReference type="NCBI Taxonomy" id="502832"/>
    <lineage>
        <taxon>Bacteria</taxon>
        <taxon>Pseudomonadati</taxon>
        <taxon>Pseudomonadota</taxon>
        <taxon>Gammaproteobacteria</taxon>
        <taxon>Oceanospirillales</taxon>
        <taxon>Halomonadaceae</taxon>
        <taxon>Halomonas</taxon>
    </lineage>
</organism>
<dbReference type="PANTHER" id="PTHR13194">
    <property type="entry name" value="COMPLEX I INTERMEDIATE-ASSOCIATED PROTEIN 30"/>
    <property type="match status" value="1"/>
</dbReference>
<feature type="domain" description="NADH:ubiquinone oxidoreductase intermediate-associated protein 30" evidence="2">
    <location>
        <begin position="14"/>
        <end position="170"/>
    </location>
</feature>
<dbReference type="InterPro" id="IPR013857">
    <property type="entry name" value="NADH-UbQ_OxRdtase-assoc_prot30"/>
</dbReference>
<name>A0ABQ2WM14_9GAMM</name>
<proteinExistence type="inferred from homology"/>
<reference evidence="4" key="1">
    <citation type="journal article" date="2019" name="Int. J. Syst. Evol. Microbiol.">
        <title>The Global Catalogue of Microorganisms (GCM) 10K type strain sequencing project: providing services to taxonomists for standard genome sequencing and annotation.</title>
        <authorList>
            <consortium name="The Broad Institute Genomics Platform"/>
            <consortium name="The Broad Institute Genome Sequencing Center for Infectious Disease"/>
            <person name="Wu L."/>
            <person name="Ma J."/>
        </authorList>
    </citation>
    <scope>NUCLEOTIDE SEQUENCE [LARGE SCALE GENOMIC DNA]</scope>
    <source>
        <strain evidence="4">KCTC 22157</strain>
    </source>
</reference>